<dbReference type="RefSeq" id="WP_125434980.1">
    <property type="nucleotide sequence ID" value="NZ_RWIU01000001.1"/>
</dbReference>
<dbReference type="InterPro" id="IPR051164">
    <property type="entry name" value="NmrA-like_oxidored"/>
</dbReference>
<accession>A0A3R9MMP6</accession>
<dbReference type="PANTHER" id="PTHR42748:SF7">
    <property type="entry name" value="NMRA LIKE REDOX SENSOR 1-RELATED"/>
    <property type="match status" value="1"/>
</dbReference>
<evidence type="ECO:0000256" key="1">
    <source>
        <dbReference type="ARBA" id="ARBA00006328"/>
    </source>
</evidence>
<dbReference type="Gene3D" id="3.40.50.720">
    <property type="entry name" value="NAD(P)-binding Rossmann-like Domain"/>
    <property type="match status" value="1"/>
</dbReference>
<sequence length="298" mass="32095">MKVLVYGATGSQQFPVLAALQQKGAQVYATTSSETGVATLTQVGVTPVQANLADAARLREVTEGMDAVSLLIPVSLPNPADGVQYAKHAIDAARQAAVKILVWNTSGFLVPHKTGAPTIDGKQEIKAYLQASGVPYILIEPSVYAENLLAPYTVNYIRKARQVAYPTLEEMPIGWITSRDVGALVADAIYHPELAGQSFRVSGLENLTGDALAAKFSAGLGEPISYYAMPPREFGDILKTFIPEDAARGVEGFYQSMVDNRPFPTLFSEEMPAVLAKLPVAMTPIEEWVRQHKTAFLG</sequence>
<dbReference type="AlphaFoldDB" id="A0A3R9MMP6"/>
<name>A0A3R9MMP6_9BACT</name>
<keyword evidence="5" id="KW-1185">Reference proteome</keyword>
<dbReference type="InterPro" id="IPR036291">
    <property type="entry name" value="NAD(P)-bd_dom_sf"/>
</dbReference>
<dbReference type="SUPFAM" id="SSF51735">
    <property type="entry name" value="NAD(P)-binding Rossmann-fold domains"/>
    <property type="match status" value="1"/>
</dbReference>
<dbReference type="Pfam" id="PF05368">
    <property type="entry name" value="NmrA"/>
    <property type="match status" value="1"/>
</dbReference>
<feature type="domain" description="NmrA-like" evidence="3">
    <location>
        <begin position="2"/>
        <end position="288"/>
    </location>
</feature>
<organism evidence="4 5">
    <name type="scientific">Hymenobacter perfusus</name>
    <dbReference type="NCBI Taxonomy" id="1236770"/>
    <lineage>
        <taxon>Bacteria</taxon>
        <taxon>Pseudomonadati</taxon>
        <taxon>Bacteroidota</taxon>
        <taxon>Cytophagia</taxon>
        <taxon>Cytophagales</taxon>
        <taxon>Hymenobacteraceae</taxon>
        <taxon>Hymenobacter</taxon>
    </lineage>
</organism>
<protein>
    <submittedName>
        <fullName evidence="4">NmrA family transcriptional regulator</fullName>
    </submittedName>
</protein>
<dbReference type="OrthoDB" id="9780595at2"/>
<comment type="caution">
    <text evidence="4">The sequence shown here is derived from an EMBL/GenBank/DDBJ whole genome shotgun (WGS) entry which is preliminary data.</text>
</comment>
<evidence type="ECO:0000313" key="4">
    <source>
        <dbReference type="EMBL" id="RSK45846.1"/>
    </source>
</evidence>
<dbReference type="PANTHER" id="PTHR42748">
    <property type="entry name" value="NITROGEN METABOLITE REPRESSION PROTEIN NMRA FAMILY MEMBER"/>
    <property type="match status" value="1"/>
</dbReference>
<dbReference type="EMBL" id="RWIU01000001">
    <property type="protein sequence ID" value="RSK45846.1"/>
    <property type="molecule type" value="Genomic_DNA"/>
</dbReference>
<keyword evidence="2" id="KW-0521">NADP</keyword>
<gene>
    <name evidence="4" type="ORF">EI293_01325</name>
</gene>
<proteinExistence type="inferred from homology"/>
<dbReference type="Proteomes" id="UP000270291">
    <property type="component" value="Unassembled WGS sequence"/>
</dbReference>
<evidence type="ECO:0000256" key="2">
    <source>
        <dbReference type="ARBA" id="ARBA00022857"/>
    </source>
</evidence>
<reference evidence="4 5" key="1">
    <citation type="submission" date="2018-12" db="EMBL/GenBank/DDBJ databases">
        <authorList>
            <person name="Feng G."/>
            <person name="Zhu H."/>
        </authorList>
    </citation>
    <scope>NUCLEOTIDE SEQUENCE [LARGE SCALE GENOMIC DNA]</scope>
    <source>
        <strain evidence="4 5">LMG 26000</strain>
    </source>
</reference>
<comment type="similarity">
    <text evidence="1">Belongs to the NmrA-type oxidoreductase family.</text>
</comment>
<evidence type="ECO:0000313" key="5">
    <source>
        <dbReference type="Proteomes" id="UP000270291"/>
    </source>
</evidence>
<dbReference type="InterPro" id="IPR008030">
    <property type="entry name" value="NmrA-like"/>
</dbReference>
<evidence type="ECO:0000259" key="3">
    <source>
        <dbReference type="Pfam" id="PF05368"/>
    </source>
</evidence>